<protein>
    <submittedName>
        <fullName evidence="1">Uncharacterized protein</fullName>
    </submittedName>
</protein>
<dbReference type="GeneID" id="39733706"/>
<dbReference type="OrthoDB" id="371315at2759"/>
<evidence type="ECO:0000313" key="1">
    <source>
        <dbReference type="EMBL" id="CRG97600.1"/>
    </source>
</evidence>
<organism evidence="1 2">
    <name type="scientific">Plasmodium gallinaceum</name>
    <dbReference type="NCBI Taxonomy" id="5849"/>
    <lineage>
        <taxon>Eukaryota</taxon>
        <taxon>Sar</taxon>
        <taxon>Alveolata</taxon>
        <taxon>Apicomplexa</taxon>
        <taxon>Aconoidasida</taxon>
        <taxon>Haemosporida</taxon>
        <taxon>Plasmodiidae</taxon>
        <taxon>Plasmodium</taxon>
        <taxon>Plasmodium (Haemamoeba)</taxon>
    </lineage>
</organism>
<accession>A0A1J1GYR9</accession>
<reference evidence="1" key="1">
    <citation type="submission" date="2015-04" db="EMBL/GenBank/DDBJ databases">
        <authorList>
            <consortium name="Pathogen Informatics"/>
        </authorList>
    </citation>
    <scope>NUCLEOTIDE SEQUENCE [LARGE SCALE GENOMIC DNA]</scope>
    <source>
        <strain evidence="1">8A</strain>
    </source>
</reference>
<name>A0A1J1GYR9_PLAGA</name>
<comment type="caution">
    <text evidence="1">The sequence shown here is derived from an EMBL/GenBank/DDBJ whole genome shotgun (WGS) entry which is preliminary data.</text>
</comment>
<evidence type="ECO:0000313" key="2">
    <source>
        <dbReference type="Proteomes" id="UP000220797"/>
    </source>
</evidence>
<dbReference type="VEuPathDB" id="PlasmoDB:PGAL8A_00517300"/>
<dbReference type="Proteomes" id="UP000220797">
    <property type="component" value="Unassembled WGS sequence"/>
</dbReference>
<keyword evidence="2" id="KW-1185">Reference proteome</keyword>
<proteinExistence type="predicted"/>
<dbReference type="EMBL" id="CVMV01000110">
    <property type="protein sequence ID" value="CRG97600.1"/>
    <property type="molecule type" value="Genomic_DNA"/>
</dbReference>
<gene>
    <name evidence="1" type="ORF">PGAL8A_00517300</name>
</gene>
<sequence>MDNYNLTEEKNLLIYDKTSKVGCIYFLGISSNLYRGKIILKKKTISDRLVRYTNLNDNLVLIKNGNFNFKQTAILIKGITIFLHRQLEVLLTDFYAMYKKCLFNNHNINNDLNKMMKKIKTNKGFKIKKKILSLQDVNRNNTELLMNTSNYLNKNKNIANVNDLMLKESNEIYINDYNFENDGIHNEENIIYQDILANESSFEYSKINNFYTVNDGINNLNTKESIDEIKMQSNMKNTFNFNLFEDTKNGENKNLEKNNYSTNSLITNINIDKKGFFYNNINSAITRNDGNINNKIDNNSKKVNDKKNNKKRFFVDVDEEIILKDNTWNELKINKKKKKSEEYFNENLENINYFFNIINNNKKNILNNLSFLNFYELTKNCTTLDSRKELYNVFENLIENEKGNKLPNNLKLIYTKSTISPIKGRSNNNLNFEELRERFNDDYFMNVNIENNREKDKISKNSVGSFINITDNIDYNFDKMSDSYNINSDQNKIKEQNIYVNNKNKRDNNAPLQNNNSNYTLSENFKDTISVPSSKLVNRRSFTSVQHKYDEELLKLKNYICKLSNKFHNNMDFENIFPINKTTDKNASLIFYNLLVLASNDEIELIQNFPNDRIIIKVF</sequence>
<dbReference type="AlphaFoldDB" id="A0A1J1GYR9"/>
<dbReference type="RefSeq" id="XP_028530401.1">
    <property type="nucleotide sequence ID" value="XM_028674005.1"/>
</dbReference>